<comment type="caution">
    <text evidence="1">The sequence shown here is derived from an EMBL/GenBank/DDBJ whole genome shotgun (WGS) entry which is preliminary data.</text>
</comment>
<dbReference type="Proteomes" id="UP001324427">
    <property type="component" value="Unassembled WGS sequence"/>
</dbReference>
<proteinExistence type="predicted"/>
<reference evidence="1 2" key="1">
    <citation type="submission" date="2021-11" db="EMBL/GenBank/DDBJ databases">
        <title>Black yeast isolated from Biological Soil Crust.</title>
        <authorList>
            <person name="Kurbessoian T."/>
        </authorList>
    </citation>
    <scope>NUCLEOTIDE SEQUENCE [LARGE SCALE GENOMIC DNA]</scope>
    <source>
        <strain evidence="1 2">CCFEE 5522</strain>
    </source>
</reference>
<name>A0AAV9JYK2_9PEZI</name>
<dbReference type="AlphaFoldDB" id="A0AAV9JYK2"/>
<gene>
    <name evidence="1" type="ORF">LTR36_005016</name>
</gene>
<accession>A0AAV9JYK2</accession>
<evidence type="ECO:0000313" key="2">
    <source>
        <dbReference type="Proteomes" id="UP001324427"/>
    </source>
</evidence>
<dbReference type="EMBL" id="JAVFHQ010000003">
    <property type="protein sequence ID" value="KAK4549715.1"/>
    <property type="molecule type" value="Genomic_DNA"/>
</dbReference>
<keyword evidence="2" id="KW-1185">Reference proteome</keyword>
<evidence type="ECO:0000313" key="1">
    <source>
        <dbReference type="EMBL" id="KAK4549715.1"/>
    </source>
</evidence>
<protein>
    <submittedName>
        <fullName evidence="1">Uncharacterized protein</fullName>
    </submittedName>
</protein>
<sequence>MRAKPGLPSFMDLPQEVRLQMYDSYMLQPSPNSYGGIESPPPRVRKLWLINKTIRDEVRTHRARAAFMTNTFNFRTPAVLNVFLRRTKWITHARIQRAHLKSITTDFVHFGLFSLTANIRNGFDGRGLSGLAMLPNLRELSIKTRNLELVPLAMQGAAWMQTPQGERDARYQTLMQLVMNALPDLPSGLLLRVHGTVPDRHSRPFKRDLHRWDEVRVVLSARCRGHAGWFAETIREESPSTIGQGDPERRWG</sequence>
<organism evidence="1 2">
    <name type="scientific">Oleoguttula mirabilis</name>
    <dbReference type="NCBI Taxonomy" id="1507867"/>
    <lineage>
        <taxon>Eukaryota</taxon>
        <taxon>Fungi</taxon>
        <taxon>Dikarya</taxon>
        <taxon>Ascomycota</taxon>
        <taxon>Pezizomycotina</taxon>
        <taxon>Dothideomycetes</taxon>
        <taxon>Dothideomycetidae</taxon>
        <taxon>Mycosphaerellales</taxon>
        <taxon>Teratosphaeriaceae</taxon>
        <taxon>Oleoguttula</taxon>
    </lineage>
</organism>